<dbReference type="SMART" id="SM00471">
    <property type="entry name" value="HDc"/>
    <property type="match status" value="1"/>
</dbReference>
<dbReference type="PANTHER" id="PTHR43155">
    <property type="entry name" value="CYCLIC DI-GMP PHOSPHODIESTERASE PA4108-RELATED"/>
    <property type="match status" value="1"/>
</dbReference>
<dbReference type="AlphaFoldDB" id="A0AA44BEM5"/>
<accession>A0AA44BEM5</accession>
<dbReference type="Proteomes" id="UP000449710">
    <property type="component" value="Unassembled WGS sequence"/>
</dbReference>
<evidence type="ECO:0000313" key="2">
    <source>
        <dbReference type="EMBL" id="NBG89429.1"/>
    </source>
</evidence>
<dbReference type="Pfam" id="PF14417">
    <property type="entry name" value="MEDS"/>
    <property type="match status" value="1"/>
</dbReference>
<dbReference type="PROSITE" id="PS51832">
    <property type="entry name" value="HD_GYP"/>
    <property type="match status" value="1"/>
</dbReference>
<organism evidence="2 3">
    <name type="scientific">Isachenkonia alkalipeptolytica</name>
    <dbReference type="NCBI Taxonomy" id="2565777"/>
    <lineage>
        <taxon>Bacteria</taxon>
        <taxon>Bacillati</taxon>
        <taxon>Bacillota</taxon>
        <taxon>Clostridia</taxon>
        <taxon>Eubacteriales</taxon>
        <taxon>Clostridiaceae</taxon>
        <taxon>Isachenkonia</taxon>
    </lineage>
</organism>
<evidence type="ECO:0000313" key="3">
    <source>
        <dbReference type="Proteomes" id="UP000449710"/>
    </source>
</evidence>
<reference evidence="2 3" key="1">
    <citation type="submission" date="2019-04" db="EMBL/GenBank/DDBJ databases">
        <title>Isachenkonia alkalipeptolytica gen. nov. sp. nov. a new anaerobic, alkiliphilic organothrophic bacterium capable to reduce synthesized ferrihydrite isolated from a soda lake.</title>
        <authorList>
            <person name="Toshchakov S.V."/>
            <person name="Zavarzina D.G."/>
            <person name="Zhilina T.N."/>
            <person name="Kostrikina N.A."/>
            <person name="Kublanov I.V."/>
        </authorList>
    </citation>
    <scope>NUCLEOTIDE SEQUENCE [LARGE SCALE GENOMIC DNA]</scope>
    <source>
        <strain evidence="2 3">Z-1701</strain>
    </source>
</reference>
<keyword evidence="3" id="KW-1185">Reference proteome</keyword>
<dbReference type="EMBL" id="SUMG01000024">
    <property type="protein sequence ID" value="NBG89429.1"/>
    <property type="molecule type" value="Genomic_DNA"/>
</dbReference>
<comment type="caution">
    <text evidence="2">The sequence shown here is derived from an EMBL/GenBank/DDBJ whole genome shotgun (WGS) entry which is preliminary data.</text>
</comment>
<feature type="domain" description="HD-GYP" evidence="1">
    <location>
        <begin position="240"/>
        <end position="435"/>
    </location>
</feature>
<dbReference type="SUPFAM" id="SSF109604">
    <property type="entry name" value="HD-domain/PDEase-like"/>
    <property type="match status" value="1"/>
</dbReference>
<protein>
    <submittedName>
        <fullName evidence="2">HD domain-containing protein</fullName>
    </submittedName>
</protein>
<dbReference type="InterPro" id="IPR037522">
    <property type="entry name" value="HD_GYP_dom"/>
</dbReference>
<dbReference type="CDD" id="cd00077">
    <property type="entry name" value="HDc"/>
    <property type="match status" value="1"/>
</dbReference>
<dbReference type="PANTHER" id="PTHR43155:SF2">
    <property type="entry name" value="CYCLIC DI-GMP PHOSPHODIESTERASE PA4108"/>
    <property type="match status" value="1"/>
</dbReference>
<proteinExistence type="predicted"/>
<dbReference type="InterPro" id="IPR003607">
    <property type="entry name" value="HD/PDEase_dom"/>
</dbReference>
<dbReference type="InterPro" id="IPR025847">
    <property type="entry name" value="MEDS_domain"/>
</dbReference>
<sequence>MFLSINTAIEEAMQIQSGEHMVILYEQEEEMVEYLSAYIHSSLIHNKRCIYITNGDMDESIVLERVESLSLGREQSGDFIVLNKEEAYSKEGRFNPDKMIDFLRTLVEEAIAEGYSGLAVTGEISWVMDYENGRELIIEYEWKLNEQIFDRYPVTALCRYNMTKFSDEMIINIIQLHPYLIWQNTMHQNPFYIEPEGYKNNEIAKYQVQAWLQNINGFTNEKSRFRNMLSKKEKEMEEFHKATREGIIKAMVELLSTHDAYTNNHSENVADLTSEFGKQIGLTEEALAKAYYAGMVHDIGKTLIPREILNKKTKLTEAEYAEVKKHPVYGGSALGHVAKLKEISKAIHYHHERWDGRGYPEGLAVEEIPQLSRMLCIVDAFDAMTDDRPYRKAFTEEHALAEISACAGKQIDPVLAGQFIAMIKENNAKGESCQRTKHCKLT</sequence>
<evidence type="ECO:0000259" key="1">
    <source>
        <dbReference type="PROSITE" id="PS51832"/>
    </source>
</evidence>
<dbReference type="Pfam" id="PF13487">
    <property type="entry name" value="HD_5"/>
    <property type="match status" value="1"/>
</dbReference>
<name>A0AA44BEM5_9CLOT</name>
<dbReference type="Gene3D" id="1.10.3210.10">
    <property type="entry name" value="Hypothetical protein af1432"/>
    <property type="match status" value="1"/>
</dbReference>
<gene>
    <name evidence="2" type="ORF">ISALK_13105</name>
</gene>